<accession>A0AAV4H2M4</accession>
<sequence length="86" mass="10217">MWSIPLWFWGILVCTILTCHIQAFHYNVPPQNQRDCSYTCDLSIEECSLENHCGSNQRCQGRCYDEGVRCYNQCVRWLLRNGNLRR</sequence>
<evidence type="ECO:0000313" key="3">
    <source>
        <dbReference type="Proteomes" id="UP000762676"/>
    </source>
</evidence>
<keyword evidence="1" id="KW-0472">Membrane</keyword>
<gene>
    <name evidence="2" type="ORF">ElyMa_002618900</name>
</gene>
<protein>
    <recommendedName>
        <fullName evidence="4">WAP domain-containing protein</fullName>
    </recommendedName>
</protein>
<dbReference type="EMBL" id="BMAT01005390">
    <property type="protein sequence ID" value="GFR92457.1"/>
    <property type="molecule type" value="Genomic_DNA"/>
</dbReference>
<dbReference type="Proteomes" id="UP000762676">
    <property type="component" value="Unassembled WGS sequence"/>
</dbReference>
<organism evidence="2 3">
    <name type="scientific">Elysia marginata</name>
    <dbReference type="NCBI Taxonomy" id="1093978"/>
    <lineage>
        <taxon>Eukaryota</taxon>
        <taxon>Metazoa</taxon>
        <taxon>Spiralia</taxon>
        <taxon>Lophotrochozoa</taxon>
        <taxon>Mollusca</taxon>
        <taxon>Gastropoda</taxon>
        <taxon>Heterobranchia</taxon>
        <taxon>Euthyneura</taxon>
        <taxon>Panpulmonata</taxon>
        <taxon>Sacoglossa</taxon>
        <taxon>Placobranchoidea</taxon>
        <taxon>Plakobranchidae</taxon>
        <taxon>Elysia</taxon>
    </lineage>
</organism>
<keyword evidence="1" id="KW-1133">Transmembrane helix</keyword>
<keyword evidence="3" id="KW-1185">Reference proteome</keyword>
<evidence type="ECO:0008006" key="4">
    <source>
        <dbReference type="Google" id="ProtNLM"/>
    </source>
</evidence>
<proteinExistence type="predicted"/>
<evidence type="ECO:0000256" key="1">
    <source>
        <dbReference type="SAM" id="Phobius"/>
    </source>
</evidence>
<feature type="transmembrane region" description="Helical" evidence="1">
    <location>
        <begin position="6"/>
        <end position="24"/>
    </location>
</feature>
<reference evidence="2 3" key="1">
    <citation type="journal article" date="2021" name="Elife">
        <title>Chloroplast acquisition without the gene transfer in kleptoplastic sea slugs, Plakobranchus ocellatus.</title>
        <authorList>
            <person name="Maeda T."/>
            <person name="Takahashi S."/>
            <person name="Yoshida T."/>
            <person name="Shimamura S."/>
            <person name="Takaki Y."/>
            <person name="Nagai Y."/>
            <person name="Toyoda A."/>
            <person name="Suzuki Y."/>
            <person name="Arimoto A."/>
            <person name="Ishii H."/>
            <person name="Satoh N."/>
            <person name="Nishiyama T."/>
            <person name="Hasebe M."/>
            <person name="Maruyama T."/>
            <person name="Minagawa J."/>
            <person name="Obokata J."/>
            <person name="Shigenobu S."/>
        </authorList>
    </citation>
    <scope>NUCLEOTIDE SEQUENCE [LARGE SCALE GENOMIC DNA]</scope>
</reference>
<keyword evidence="1" id="KW-0812">Transmembrane</keyword>
<dbReference type="AlphaFoldDB" id="A0AAV4H2M4"/>
<evidence type="ECO:0000313" key="2">
    <source>
        <dbReference type="EMBL" id="GFR92457.1"/>
    </source>
</evidence>
<name>A0AAV4H2M4_9GAST</name>
<comment type="caution">
    <text evidence="2">The sequence shown here is derived from an EMBL/GenBank/DDBJ whole genome shotgun (WGS) entry which is preliminary data.</text>
</comment>